<comment type="caution">
    <text evidence="1">The sequence shown here is derived from an EMBL/GenBank/DDBJ whole genome shotgun (WGS) entry which is preliminary data.</text>
</comment>
<gene>
    <name evidence="1" type="primary">Acey_s0004.g1817</name>
    <name evidence="1" type="ORF">Y032_0004g1817</name>
</gene>
<sequence length="102" mass="11689">MLNRPVCRARNEMCGNKSKEIGHGFKLVYNGSPETRNGVGIVSQRFRDSIADVQRFDDRLMKVIVTTAEQHLYFFSAYAPQTGYCVHILTRKDVDVERFDSS</sequence>
<dbReference type="Proteomes" id="UP000024635">
    <property type="component" value="Unassembled WGS sequence"/>
</dbReference>
<name>A0A016VVS2_9BILA</name>
<dbReference type="OrthoDB" id="418748at2759"/>
<dbReference type="STRING" id="53326.A0A016VVS2"/>
<organism evidence="1 2">
    <name type="scientific">Ancylostoma ceylanicum</name>
    <dbReference type="NCBI Taxonomy" id="53326"/>
    <lineage>
        <taxon>Eukaryota</taxon>
        <taxon>Metazoa</taxon>
        <taxon>Ecdysozoa</taxon>
        <taxon>Nematoda</taxon>
        <taxon>Chromadorea</taxon>
        <taxon>Rhabditida</taxon>
        <taxon>Rhabditina</taxon>
        <taxon>Rhabditomorpha</taxon>
        <taxon>Strongyloidea</taxon>
        <taxon>Ancylostomatidae</taxon>
        <taxon>Ancylostomatinae</taxon>
        <taxon>Ancylostoma</taxon>
    </lineage>
</organism>
<keyword evidence="2" id="KW-1185">Reference proteome</keyword>
<evidence type="ECO:0000313" key="2">
    <source>
        <dbReference type="Proteomes" id="UP000024635"/>
    </source>
</evidence>
<reference evidence="2" key="1">
    <citation type="journal article" date="2015" name="Nat. Genet.">
        <title>The genome and transcriptome of the zoonotic hookworm Ancylostoma ceylanicum identify infection-specific gene families.</title>
        <authorList>
            <person name="Schwarz E.M."/>
            <person name="Hu Y."/>
            <person name="Antoshechkin I."/>
            <person name="Miller M.M."/>
            <person name="Sternberg P.W."/>
            <person name="Aroian R.V."/>
        </authorList>
    </citation>
    <scope>NUCLEOTIDE SEQUENCE</scope>
    <source>
        <strain evidence="2">HY135</strain>
    </source>
</reference>
<proteinExistence type="predicted"/>
<dbReference type="EMBL" id="JARK01001340">
    <property type="protein sequence ID" value="EYC30863.1"/>
    <property type="molecule type" value="Genomic_DNA"/>
</dbReference>
<accession>A0A016VVS2</accession>
<dbReference type="AlphaFoldDB" id="A0A016VVS2"/>
<protein>
    <submittedName>
        <fullName evidence="1">Uncharacterized protein</fullName>
    </submittedName>
</protein>
<evidence type="ECO:0000313" key="1">
    <source>
        <dbReference type="EMBL" id="EYC30863.1"/>
    </source>
</evidence>